<dbReference type="Proteomes" id="UP000256988">
    <property type="component" value="Unassembled WGS sequence"/>
</dbReference>
<organism evidence="2 3">
    <name type="scientific">Ectopseudomonas oleovorans</name>
    <name type="common">Pseudomonas oleovorans</name>
    <dbReference type="NCBI Taxonomy" id="301"/>
    <lineage>
        <taxon>Bacteria</taxon>
        <taxon>Pseudomonadati</taxon>
        <taxon>Pseudomonadota</taxon>
        <taxon>Gammaproteobacteria</taxon>
        <taxon>Pseudomonadales</taxon>
        <taxon>Pseudomonadaceae</taxon>
        <taxon>Ectopseudomonas</taxon>
    </lineage>
</organism>
<dbReference type="EMBL" id="QRDL01000002">
    <property type="protein sequence ID" value="RED06984.1"/>
    <property type="molecule type" value="Genomic_DNA"/>
</dbReference>
<dbReference type="Pfam" id="PF20557">
    <property type="entry name" value="DnaT_2"/>
    <property type="match status" value="1"/>
</dbReference>
<accession>A0A3D9EV26</accession>
<gene>
    <name evidence="2" type="ORF">DFO60_1490</name>
</gene>
<dbReference type="InterPro" id="IPR046787">
    <property type="entry name" value="DnaT_2"/>
</dbReference>
<protein>
    <recommendedName>
        <fullName evidence="1">Putative DnaT-like domain-containing protein</fullName>
    </recommendedName>
</protein>
<dbReference type="AlphaFoldDB" id="A0A3D9EV26"/>
<dbReference type="RefSeq" id="WP_115945626.1">
    <property type="nucleotide sequence ID" value="NZ_QRDL01000002.1"/>
</dbReference>
<proteinExistence type="predicted"/>
<evidence type="ECO:0000313" key="3">
    <source>
        <dbReference type="Proteomes" id="UP000256988"/>
    </source>
</evidence>
<sequence length="174" mass="18569">MADSYGTLLGADAYHAARAVTGWAGDEASKQAALLRASVYIDGRYRKRYRSGRWVSLFPGEKAQGRAQAREWPRIGAQDYSGNPIAADEVPAEVEQATYEAALRELVNPGSLSPDFVATSLVKSEKVGPLETTYAVPDASAPGAAPTRPVITLIDEIIAPVLVARFELPAVVVV</sequence>
<feature type="domain" description="Putative DnaT-like" evidence="1">
    <location>
        <begin position="2"/>
        <end position="162"/>
    </location>
</feature>
<evidence type="ECO:0000259" key="1">
    <source>
        <dbReference type="Pfam" id="PF20557"/>
    </source>
</evidence>
<comment type="caution">
    <text evidence="2">The sequence shown here is derived from an EMBL/GenBank/DDBJ whole genome shotgun (WGS) entry which is preliminary data.</text>
</comment>
<name>A0A3D9EV26_ECTOL</name>
<reference evidence="2 3" key="1">
    <citation type="submission" date="2018-07" db="EMBL/GenBank/DDBJ databases">
        <title>Genome sequencing of rice bacterial endophytes.</title>
        <authorList>
            <person name="Venturi V."/>
        </authorList>
    </citation>
    <scope>NUCLEOTIDE SEQUENCE [LARGE SCALE GENOMIC DNA]</scope>
    <source>
        <strain evidence="2 3">AG1002</strain>
    </source>
</reference>
<evidence type="ECO:0000313" key="2">
    <source>
        <dbReference type="EMBL" id="RED06984.1"/>
    </source>
</evidence>